<gene>
    <name evidence="2" type="primary">orf2</name>
</gene>
<proteinExistence type="predicted"/>
<accession>A0A0U2ID57</accession>
<dbReference type="InterPro" id="IPR004860">
    <property type="entry name" value="LAGLIDADG_dom"/>
</dbReference>
<dbReference type="GeneID" id="26648853"/>
<dbReference type="SUPFAM" id="SSF55608">
    <property type="entry name" value="Homing endonucleases"/>
    <property type="match status" value="2"/>
</dbReference>
<dbReference type="InterPro" id="IPR027434">
    <property type="entry name" value="Homing_endonucl"/>
</dbReference>
<organism evidence="2">
    <name type="scientific">Ulva fasciata</name>
    <dbReference type="NCBI Taxonomy" id="111617"/>
    <lineage>
        <taxon>Eukaryota</taxon>
        <taxon>Viridiplantae</taxon>
        <taxon>Chlorophyta</taxon>
        <taxon>core chlorophytes</taxon>
        <taxon>Ulvophyceae</taxon>
        <taxon>OUU clade</taxon>
        <taxon>Ulvales</taxon>
        <taxon>Ulvaceae</taxon>
        <taxon>Ulva</taxon>
    </lineage>
</organism>
<name>A0A0U2ID57_9CHLO</name>
<keyword evidence="2" id="KW-0150">Chloroplast</keyword>
<feature type="domain" description="Homing endonuclease LAGLIDADG" evidence="1">
    <location>
        <begin position="131"/>
        <end position="245"/>
    </location>
</feature>
<reference evidence="2" key="1">
    <citation type="journal article" date="2015" name="Mitochondrial DNA">
        <title>De novo assembly of the mitochondrial genome of Ulva fasciata Delile (Ulvophyceae, Chlorophyta), a distromatic blade-forming green macroalga.</title>
        <authorList>
            <person name="Melton J.T.III."/>
            <person name="Lopez-Bautista J.M."/>
        </authorList>
    </citation>
    <scope>NUCLEOTIDE SEQUENCE</scope>
</reference>
<dbReference type="AlphaFoldDB" id="A0A0U2ID57"/>
<dbReference type="PANTHER" id="PTHR37520">
    <property type="entry name" value="INTRON-ENCODED DNA ENDONUCLEASE AI2A-RELATED"/>
    <property type="match status" value="1"/>
</dbReference>
<keyword evidence="2" id="KW-0934">Plastid</keyword>
<dbReference type="RefSeq" id="YP_009220404.1">
    <property type="nucleotide sequence ID" value="NC_029040.1"/>
</dbReference>
<dbReference type="PANTHER" id="PTHR37520:SF1">
    <property type="entry name" value="INTRON-ENCODED DNA ENDONUCLEASE AI2A-RELATED"/>
    <property type="match status" value="1"/>
</dbReference>
<dbReference type="GO" id="GO:0004519">
    <property type="term" value="F:endonuclease activity"/>
    <property type="evidence" value="ECO:0007669"/>
    <property type="project" value="InterPro"/>
</dbReference>
<sequence length="277" mass="32192">MIKMCLIENKTNTYDIEELKWNQWLAGVIDGDGYLAIQKNKVAVLEITMPLKDENLLNQIKNKLGGHIKLRSQSLAIRYRLSHKKGMFDLINRINGNIRNTIRVQQFKKICLHFNIPYIEALKLTSNNGYISGFFDADGTICICVNKSSKDDSIKSGVFGKVQRLSNARGNHQIEISISNKYLENIVIFKNAFGFGTIRKVGKDIRYQTHIYTISITNIPQFIEYTKKYPLRSSKKKRVFLLKKYFMLKSLNAYLAEKKTLNYKAWVDFCYAWYDQV</sequence>
<feature type="domain" description="Homing endonuclease LAGLIDADG" evidence="1">
    <location>
        <begin position="25"/>
        <end position="111"/>
    </location>
</feature>
<evidence type="ECO:0000313" key="2">
    <source>
        <dbReference type="EMBL" id="ALR86902.1"/>
    </source>
</evidence>
<dbReference type="Gene3D" id="3.10.28.10">
    <property type="entry name" value="Homing endonucleases"/>
    <property type="match status" value="2"/>
</dbReference>
<evidence type="ECO:0000259" key="1">
    <source>
        <dbReference type="Pfam" id="PF00961"/>
    </source>
</evidence>
<geneLocation type="chloroplast" evidence="2"/>
<dbReference type="EMBL" id="KT882614">
    <property type="protein sequence ID" value="ALR86902.1"/>
    <property type="molecule type" value="Genomic_DNA"/>
</dbReference>
<protein>
    <recommendedName>
        <fullName evidence="1">Homing endonuclease LAGLIDADG domain-containing protein</fullName>
    </recommendedName>
</protein>
<dbReference type="Pfam" id="PF00961">
    <property type="entry name" value="LAGLIDADG_1"/>
    <property type="match status" value="2"/>
</dbReference>